<dbReference type="Proteomes" id="UP000094224">
    <property type="component" value="Unassembled WGS sequence"/>
</dbReference>
<name>A0A1E3SSC3_9MYCO</name>
<evidence type="ECO:0000313" key="2">
    <source>
        <dbReference type="EMBL" id="ODR04398.1"/>
    </source>
</evidence>
<dbReference type="AlphaFoldDB" id="A0A1E3SSC3"/>
<evidence type="ECO:0000313" key="3">
    <source>
        <dbReference type="Proteomes" id="UP000094224"/>
    </source>
</evidence>
<organism evidence="2 3">
    <name type="scientific">Mycobacterium sherrisii</name>
    <dbReference type="NCBI Taxonomy" id="243061"/>
    <lineage>
        <taxon>Bacteria</taxon>
        <taxon>Bacillati</taxon>
        <taxon>Actinomycetota</taxon>
        <taxon>Actinomycetes</taxon>
        <taxon>Mycobacteriales</taxon>
        <taxon>Mycobacteriaceae</taxon>
        <taxon>Mycobacterium</taxon>
        <taxon>Mycobacterium simiae complex</taxon>
    </lineage>
</organism>
<protein>
    <submittedName>
        <fullName evidence="2">Uncharacterized protein</fullName>
    </submittedName>
</protein>
<comment type="caution">
    <text evidence="2">The sequence shown here is derived from an EMBL/GenBank/DDBJ whole genome shotgun (WGS) entry which is preliminary data.</text>
</comment>
<gene>
    <name evidence="2" type="ORF">BHQ21_17905</name>
</gene>
<feature type="compositionally biased region" description="Basic and acidic residues" evidence="1">
    <location>
        <begin position="13"/>
        <end position="42"/>
    </location>
</feature>
<sequence length="62" mass="6965">MGRQRSVANEGNDDMRAEEGDETVRDYAAEGKQTHDRIKDAQRAQSPLGRLVARITGFFRGE</sequence>
<reference evidence="3" key="1">
    <citation type="submission" date="2016-09" db="EMBL/GenBank/DDBJ databases">
        <authorList>
            <person name="Greninger A.L."/>
            <person name="Jerome K.R."/>
            <person name="Mcnair B."/>
            <person name="Wallis C."/>
            <person name="Fang F."/>
        </authorList>
    </citation>
    <scope>NUCLEOTIDE SEQUENCE [LARGE SCALE GENOMIC DNA]</scope>
    <source>
        <strain evidence="3">BC1_M4</strain>
    </source>
</reference>
<proteinExistence type="predicted"/>
<dbReference type="EMBL" id="MIHC01000032">
    <property type="protein sequence ID" value="ODR04398.1"/>
    <property type="molecule type" value="Genomic_DNA"/>
</dbReference>
<feature type="region of interest" description="Disordered" evidence="1">
    <location>
        <begin position="1"/>
        <end position="46"/>
    </location>
</feature>
<evidence type="ECO:0000256" key="1">
    <source>
        <dbReference type="SAM" id="MobiDB-lite"/>
    </source>
</evidence>
<accession>A0A1E3SSC3</accession>
<keyword evidence="3" id="KW-1185">Reference proteome</keyword>